<reference evidence="3" key="1">
    <citation type="submission" date="2025-08" db="UniProtKB">
        <authorList>
            <consortium name="RefSeq"/>
        </authorList>
    </citation>
    <scope>IDENTIFICATION</scope>
</reference>
<organism evidence="2 3">
    <name type="scientific">Erinaceus europaeus</name>
    <name type="common">Western European hedgehog</name>
    <dbReference type="NCBI Taxonomy" id="9365"/>
    <lineage>
        <taxon>Eukaryota</taxon>
        <taxon>Metazoa</taxon>
        <taxon>Chordata</taxon>
        <taxon>Craniata</taxon>
        <taxon>Vertebrata</taxon>
        <taxon>Euteleostomi</taxon>
        <taxon>Mammalia</taxon>
        <taxon>Eutheria</taxon>
        <taxon>Laurasiatheria</taxon>
        <taxon>Eulipotyphla</taxon>
        <taxon>Erinaceidae</taxon>
        <taxon>Erinaceinae</taxon>
        <taxon>Erinaceus</taxon>
    </lineage>
</organism>
<feature type="region of interest" description="Disordered" evidence="1">
    <location>
        <begin position="230"/>
        <end position="277"/>
    </location>
</feature>
<sequence>METRTPRREAAAAGEAPGRWVPSRPPPPATDCVVRSLSRRRRRRRRRRRTSRRDMRAGSGAGSVRGCVCFRRPKFTAAGGLGGQQAVAHRLGRRSAAALRWGGAAGGSRLRLRLGLGLGPPPVLSEKVAGVASGGSALVLPPPSLNGERPGRHTVPQSFSAGQTRSSECGCSEGPGTAPGAASTVRSSPCARRRPRICLSVCDSTVHRSALALGAPRDRTWDLGLSAMRASQHNRNAVRPEPSRGTPGHTKSRSSPKPTQSERGDWVSGMKAAGEPRGRRVLKHLGLVKGDSAGGQPGGEVSVPVPAPQWSRDAGVSFFPFFFFPSTGGLVVFSPQ</sequence>
<feature type="region of interest" description="Disordered" evidence="1">
    <location>
        <begin position="145"/>
        <end position="189"/>
    </location>
</feature>
<dbReference type="GeneID" id="132535623"/>
<feature type="compositionally biased region" description="Basic residues" evidence="1">
    <location>
        <begin position="37"/>
        <end position="51"/>
    </location>
</feature>
<dbReference type="Proteomes" id="UP001652624">
    <property type="component" value="Chromosome 23"/>
</dbReference>
<feature type="compositionally biased region" description="Low complexity" evidence="1">
    <location>
        <begin position="11"/>
        <end position="22"/>
    </location>
</feature>
<gene>
    <name evidence="3" type="primary">LOC132535623</name>
</gene>
<evidence type="ECO:0000313" key="2">
    <source>
        <dbReference type="Proteomes" id="UP001652624"/>
    </source>
</evidence>
<feature type="compositionally biased region" description="Polar residues" evidence="1">
    <location>
        <begin position="155"/>
        <end position="169"/>
    </location>
</feature>
<protein>
    <submittedName>
        <fullName evidence="3">Uncharacterized protein LOC132535623</fullName>
    </submittedName>
</protein>
<keyword evidence="2" id="KW-1185">Reference proteome</keyword>
<dbReference type="RefSeq" id="XP_060038215.1">
    <property type="nucleotide sequence ID" value="XM_060182232.1"/>
</dbReference>
<name>A0ABM3WNS1_ERIEU</name>
<feature type="compositionally biased region" description="Basic and acidic residues" evidence="1">
    <location>
        <begin position="1"/>
        <end position="10"/>
    </location>
</feature>
<proteinExistence type="predicted"/>
<evidence type="ECO:0000313" key="3">
    <source>
        <dbReference type="RefSeq" id="XP_060038215.1"/>
    </source>
</evidence>
<feature type="region of interest" description="Disordered" evidence="1">
    <location>
        <begin position="1"/>
        <end position="63"/>
    </location>
</feature>
<evidence type="ECO:0000256" key="1">
    <source>
        <dbReference type="SAM" id="MobiDB-lite"/>
    </source>
</evidence>
<accession>A0ABM3WNS1</accession>